<evidence type="ECO:0000313" key="1">
    <source>
        <dbReference type="EMBL" id="QQP57658.1"/>
    </source>
</evidence>
<dbReference type="Proteomes" id="UP000595437">
    <property type="component" value="Chromosome 2"/>
</dbReference>
<gene>
    <name evidence="1" type="ORF">FKW44_002726</name>
</gene>
<protein>
    <submittedName>
        <fullName evidence="1">Uncharacterized protein</fullName>
    </submittedName>
</protein>
<evidence type="ECO:0000313" key="2">
    <source>
        <dbReference type="Proteomes" id="UP000595437"/>
    </source>
</evidence>
<accession>A0A7T8KKL3</accession>
<sequence>LLFVFIAMESVCLNESSVNRCLESSSHAVLKLSPLFPDHLQDVFHLWLDCEEEEKNTS</sequence>
<dbReference type="EMBL" id="CP045891">
    <property type="protein sequence ID" value="QQP57658.1"/>
    <property type="molecule type" value="Genomic_DNA"/>
</dbReference>
<dbReference type="AlphaFoldDB" id="A0A7T8KKL3"/>
<keyword evidence="2" id="KW-1185">Reference proteome</keyword>
<reference evidence="2" key="1">
    <citation type="submission" date="2021-01" db="EMBL/GenBank/DDBJ databases">
        <title>Caligus Genome Assembly.</title>
        <authorList>
            <person name="Gallardo-Escarate C."/>
        </authorList>
    </citation>
    <scope>NUCLEOTIDE SEQUENCE [LARGE SCALE GENOMIC DNA]</scope>
</reference>
<name>A0A7T8KKL3_CALRO</name>
<proteinExistence type="predicted"/>
<feature type="non-terminal residue" evidence="1">
    <location>
        <position position="1"/>
    </location>
</feature>
<organism evidence="1 2">
    <name type="scientific">Caligus rogercresseyi</name>
    <name type="common">Sea louse</name>
    <dbReference type="NCBI Taxonomy" id="217165"/>
    <lineage>
        <taxon>Eukaryota</taxon>
        <taxon>Metazoa</taxon>
        <taxon>Ecdysozoa</taxon>
        <taxon>Arthropoda</taxon>
        <taxon>Crustacea</taxon>
        <taxon>Multicrustacea</taxon>
        <taxon>Hexanauplia</taxon>
        <taxon>Copepoda</taxon>
        <taxon>Siphonostomatoida</taxon>
        <taxon>Caligidae</taxon>
        <taxon>Caligus</taxon>
    </lineage>
</organism>